<dbReference type="EMBL" id="CABIJS010000698">
    <property type="protein sequence ID" value="VUZ56126.1"/>
    <property type="molecule type" value="Genomic_DNA"/>
</dbReference>
<dbReference type="AlphaFoldDB" id="A0A564Z9M1"/>
<accession>A0A564Z9M1</accession>
<name>A0A564Z9M1_HYMDI</name>
<evidence type="ECO:0000313" key="1">
    <source>
        <dbReference type="EMBL" id="VUZ56126.1"/>
    </source>
</evidence>
<gene>
    <name evidence="1" type="ORF">WMSIL1_LOCUS13798</name>
</gene>
<reference evidence="1 2" key="1">
    <citation type="submission" date="2019-07" db="EMBL/GenBank/DDBJ databases">
        <authorList>
            <person name="Jastrzebski P J."/>
            <person name="Paukszto L."/>
            <person name="Jastrzebski P J."/>
        </authorList>
    </citation>
    <scope>NUCLEOTIDE SEQUENCE [LARGE SCALE GENOMIC DNA]</scope>
    <source>
        <strain evidence="1 2">WMS-il1</strain>
    </source>
</reference>
<keyword evidence="2" id="KW-1185">Reference proteome</keyword>
<evidence type="ECO:0000313" key="2">
    <source>
        <dbReference type="Proteomes" id="UP000321570"/>
    </source>
</evidence>
<sequence>MDHADLSCEKIIISDLVLSKKTNSDVSFSFLVFGLLAMLRFNSDFCPSWIRKLMSGSLVVESAGGLLIASVQLEKT</sequence>
<dbReference type="Proteomes" id="UP000321570">
    <property type="component" value="Unassembled WGS sequence"/>
</dbReference>
<organism evidence="1 2">
    <name type="scientific">Hymenolepis diminuta</name>
    <name type="common">Rat tapeworm</name>
    <dbReference type="NCBI Taxonomy" id="6216"/>
    <lineage>
        <taxon>Eukaryota</taxon>
        <taxon>Metazoa</taxon>
        <taxon>Spiralia</taxon>
        <taxon>Lophotrochozoa</taxon>
        <taxon>Platyhelminthes</taxon>
        <taxon>Cestoda</taxon>
        <taxon>Eucestoda</taxon>
        <taxon>Cyclophyllidea</taxon>
        <taxon>Hymenolepididae</taxon>
        <taxon>Hymenolepis</taxon>
    </lineage>
</organism>
<proteinExistence type="predicted"/>
<protein>
    <submittedName>
        <fullName evidence="1">Uncharacterized protein</fullName>
    </submittedName>
</protein>